<dbReference type="STRING" id="316067.Geob_1447"/>
<gene>
    <name evidence="6" type="ordered locus">Geob_1447</name>
</gene>
<evidence type="ECO:0000259" key="5">
    <source>
        <dbReference type="PROSITE" id="PS50893"/>
    </source>
</evidence>
<evidence type="ECO:0000256" key="2">
    <source>
        <dbReference type="ARBA" id="ARBA00022448"/>
    </source>
</evidence>
<reference evidence="6 7" key="1">
    <citation type="submission" date="2009-01" db="EMBL/GenBank/DDBJ databases">
        <title>Complete sequence of Geobacter sp. FRC-32.</title>
        <authorList>
            <consortium name="US DOE Joint Genome Institute"/>
            <person name="Lucas S."/>
            <person name="Copeland A."/>
            <person name="Lapidus A."/>
            <person name="Glavina del Rio T."/>
            <person name="Dalin E."/>
            <person name="Tice H."/>
            <person name="Bruce D."/>
            <person name="Goodwin L."/>
            <person name="Pitluck S."/>
            <person name="Saunders E."/>
            <person name="Brettin T."/>
            <person name="Detter J.C."/>
            <person name="Han C."/>
            <person name="Larimer F."/>
            <person name="Land M."/>
            <person name="Hauser L."/>
            <person name="Kyrpides N."/>
            <person name="Ovchinnikova G."/>
            <person name="Kostka J."/>
            <person name="Richardson P."/>
        </authorList>
    </citation>
    <scope>NUCLEOTIDE SEQUENCE [LARGE SCALE GENOMIC DNA]</scope>
    <source>
        <strain evidence="7">DSM 22248 / JCM 15807 / FRC-32</strain>
    </source>
</reference>
<dbReference type="GO" id="GO:0140359">
    <property type="term" value="F:ABC-type transporter activity"/>
    <property type="evidence" value="ECO:0007669"/>
    <property type="project" value="InterPro"/>
</dbReference>
<dbReference type="InterPro" id="IPR015860">
    <property type="entry name" value="ABC_transpr_TagH-like"/>
</dbReference>
<dbReference type="InterPro" id="IPR027417">
    <property type="entry name" value="P-loop_NTPase"/>
</dbReference>
<dbReference type="InterPro" id="IPR017871">
    <property type="entry name" value="ABC_transporter-like_CS"/>
</dbReference>
<proteinExistence type="inferred from homology"/>
<dbReference type="EMBL" id="CP001390">
    <property type="protein sequence ID" value="ACM19807.1"/>
    <property type="molecule type" value="Genomic_DNA"/>
</dbReference>
<dbReference type="PANTHER" id="PTHR46743:SF2">
    <property type="entry name" value="TEICHOIC ACIDS EXPORT ATP-BINDING PROTEIN TAGH"/>
    <property type="match status" value="1"/>
</dbReference>
<accession>B9M552</accession>
<feature type="domain" description="ABC transporter" evidence="5">
    <location>
        <begin position="9"/>
        <end position="250"/>
    </location>
</feature>
<dbReference type="AlphaFoldDB" id="B9M552"/>
<dbReference type="CDD" id="cd10147">
    <property type="entry name" value="Wzt_C-like"/>
    <property type="match status" value="1"/>
</dbReference>
<protein>
    <submittedName>
        <fullName evidence="6">ABC transporter, ATP-binding protein</fullName>
    </submittedName>
</protein>
<dbReference type="InterPro" id="IPR029439">
    <property type="entry name" value="Wzt_C"/>
</dbReference>
<evidence type="ECO:0000256" key="4">
    <source>
        <dbReference type="ARBA" id="ARBA00022840"/>
    </source>
</evidence>
<dbReference type="SUPFAM" id="SSF52540">
    <property type="entry name" value="P-loop containing nucleoside triphosphate hydrolases"/>
    <property type="match status" value="1"/>
</dbReference>
<keyword evidence="4 6" id="KW-0067">ATP-binding</keyword>
<organism evidence="6 7">
    <name type="scientific">Geotalea daltonii (strain DSM 22248 / JCM 15807 / FRC-32)</name>
    <name type="common">Geobacter daltonii</name>
    <dbReference type="NCBI Taxonomy" id="316067"/>
    <lineage>
        <taxon>Bacteria</taxon>
        <taxon>Pseudomonadati</taxon>
        <taxon>Thermodesulfobacteriota</taxon>
        <taxon>Desulfuromonadia</taxon>
        <taxon>Geobacterales</taxon>
        <taxon>Geobacteraceae</taxon>
        <taxon>Geotalea</taxon>
    </lineage>
</organism>
<evidence type="ECO:0000313" key="7">
    <source>
        <dbReference type="Proteomes" id="UP000007721"/>
    </source>
</evidence>
<dbReference type="Gene3D" id="2.70.50.60">
    <property type="entry name" value="abc- transporter (atp binding component) like domain"/>
    <property type="match status" value="1"/>
</dbReference>
<dbReference type="SMART" id="SM00382">
    <property type="entry name" value="AAA"/>
    <property type="match status" value="1"/>
</dbReference>
<sequence>MSHDRQIAIAVKNLTKVYKLYDTPLDRVKESINPFSRKYHKDFYALNDVSFDIEKGSTIGIIGKNGSGKSTLLKTITGVLTPSSGSVTVNGKISALLELGAGFNTELTGIDNIYFNGTLQGYTKDEIDLKLDEILSFADIGEFVFQPVKSYSSGMFVRLAFGVAINVDPDILIVDEALAVGDIKFQRKCFSKIEEFHKKGKTIIFVSHGLDTINLLCDTAYLLDGGRLIEEGLPKNVTKVYQKMMLGEDTISSTTDVCLGKELEFLYDLPSEQDCEFYTNEYDTQKLNELVKDKIQKWDGHKKAEIIDCGIWDALGNKVTLLECGAHYTFYSKILIHVDLEVIHVGFPIKNVKGLMLFGVNSEIQKVAVTPKTKGNVVEGRVDVTMWLAPGNYFLSFRAATRQEVFDELNDQVHFVVTGGNHTLNALSVVNLEPKVTLRTLAF</sequence>
<dbReference type="eggNOG" id="COG1134">
    <property type="taxonomic scope" value="Bacteria"/>
</dbReference>
<keyword evidence="3" id="KW-0547">Nucleotide-binding</keyword>
<dbReference type="Pfam" id="PF00005">
    <property type="entry name" value="ABC_tran"/>
    <property type="match status" value="1"/>
</dbReference>
<dbReference type="CDD" id="cd03220">
    <property type="entry name" value="ABC_KpsT_Wzt"/>
    <property type="match status" value="1"/>
</dbReference>
<dbReference type="GO" id="GO:0016020">
    <property type="term" value="C:membrane"/>
    <property type="evidence" value="ECO:0007669"/>
    <property type="project" value="InterPro"/>
</dbReference>
<dbReference type="InterPro" id="IPR050683">
    <property type="entry name" value="Bact_Polysacc_Export_ATP-bd"/>
</dbReference>
<keyword evidence="7" id="KW-1185">Reference proteome</keyword>
<dbReference type="PANTHER" id="PTHR46743">
    <property type="entry name" value="TEICHOIC ACIDS EXPORT ATP-BINDING PROTEIN TAGH"/>
    <property type="match status" value="1"/>
</dbReference>
<dbReference type="GO" id="GO:0016887">
    <property type="term" value="F:ATP hydrolysis activity"/>
    <property type="evidence" value="ECO:0007669"/>
    <property type="project" value="InterPro"/>
</dbReference>
<dbReference type="Gene3D" id="3.40.50.300">
    <property type="entry name" value="P-loop containing nucleotide triphosphate hydrolases"/>
    <property type="match status" value="1"/>
</dbReference>
<dbReference type="PROSITE" id="PS50893">
    <property type="entry name" value="ABC_TRANSPORTER_2"/>
    <property type="match status" value="1"/>
</dbReference>
<dbReference type="InterPro" id="IPR003439">
    <property type="entry name" value="ABC_transporter-like_ATP-bd"/>
</dbReference>
<evidence type="ECO:0000256" key="1">
    <source>
        <dbReference type="ARBA" id="ARBA00005417"/>
    </source>
</evidence>
<evidence type="ECO:0000313" key="6">
    <source>
        <dbReference type="EMBL" id="ACM19807.1"/>
    </source>
</evidence>
<dbReference type="InterPro" id="IPR003593">
    <property type="entry name" value="AAA+_ATPase"/>
</dbReference>
<name>B9M552_GEODF</name>
<dbReference type="KEGG" id="geo:Geob_1447"/>
<dbReference type="PROSITE" id="PS00211">
    <property type="entry name" value="ABC_TRANSPORTER_1"/>
    <property type="match status" value="1"/>
</dbReference>
<evidence type="ECO:0000256" key="3">
    <source>
        <dbReference type="ARBA" id="ARBA00022741"/>
    </source>
</evidence>
<dbReference type="Proteomes" id="UP000007721">
    <property type="component" value="Chromosome"/>
</dbReference>
<dbReference type="RefSeq" id="WP_012646536.1">
    <property type="nucleotide sequence ID" value="NC_011979.1"/>
</dbReference>
<comment type="similarity">
    <text evidence="1">Belongs to the ABC transporter superfamily.</text>
</comment>
<dbReference type="Pfam" id="PF14524">
    <property type="entry name" value="Wzt_C"/>
    <property type="match status" value="1"/>
</dbReference>
<dbReference type="HOGENOM" id="CLU_000604_101_1_7"/>
<dbReference type="OrthoDB" id="9805130at2"/>
<dbReference type="GO" id="GO:0005524">
    <property type="term" value="F:ATP binding"/>
    <property type="evidence" value="ECO:0007669"/>
    <property type="project" value="UniProtKB-KW"/>
</dbReference>
<keyword evidence="2" id="KW-0813">Transport</keyword>